<protein>
    <submittedName>
        <fullName evidence="1">Uncharacterized protein</fullName>
    </submittedName>
</protein>
<organism evidence="1 2">
    <name type="scientific">Nonomuraea cypriaca</name>
    <dbReference type="NCBI Taxonomy" id="1187855"/>
    <lineage>
        <taxon>Bacteria</taxon>
        <taxon>Bacillati</taxon>
        <taxon>Actinomycetota</taxon>
        <taxon>Actinomycetes</taxon>
        <taxon>Streptosporangiales</taxon>
        <taxon>Streptosporangiaceae</taxon>
        <taxon>Nonomuraea</taxon>
    </lineage>
</organism>
<accession>A0A931AIU9</accession>
<dbReference type="RefSeq" id="WP_195901386.1">
    <property type="nucleotide sequence ID" value="NZ_JADOGI010000213.1"/>
</dbReference>
<evidence type="ECO:0000313" key="1">
    <source>
        <dbReference type="EMBL" id="MBF8192495.1"/>
    </source>
</evidence>
<dbReference type="Proteomes" id="UP000605361">
    <property type="component" value="Unassembled WGS sequence"/>
</dbReference>
<dbReference type="EMBL" id="JADOGI010000213">
    <property type="protein sequence ID" value="MBF8192495.1"/>
    <property type="molecule type" value="Genomic_DNA"/>
</dbReference>
<dbReference type="AlphaFoldDB" id="A0A931AIU9"/>
<keyword evidence="2" id="KW-1185">Reference proteome</keyword>
<gene>
    <name evidence="1" type="ORF">ITP53_43815</name>
</gene>
<sequence length="96" mass="10844">MELFIYWFGDAWVSRADVEDTIDEVLDGEGEVTGGGTGDTGGNIDIEIFDDANVERLMVEVAKTVSTDLPANAFYRLAYDKDQHQWQEFECLVELF</sequence>
<proteinExistence type="predicted"/>
<evidence type="ECO:0000313" key="2">
    <source>
        <dbReference type="Proteomes" id="UP000605361"/>
    </source>
</evidence>
<name>A0A931AIU9_9ACTN</name>
<reference evidence="1" key="1">
    <citation type="submission" date="2020-11" db="EMBL/GenBank/DDBJ databases">
        <title>Whole-genome analyses of Nonomuraea sp. K274.</title>
        <authorList>
            <person name="Veyisoglu A."/>
        </authorList>
    </citation>
    <scope>NUCLEOTIDE SEQUENCE</scope>
    <source>
        <strain evidence="1">K274</strain>
    </source>
</reference>
<comment type="caution">
    <text evidence="1">The sequence shown here is derived from an EMBL/GenBank/DDBJ whole genome shotgun (WGS) entry which is preliminary data.</text>
</comment>